<dbReference type="PANTHER" id="PTHR43033">
    <property type="entry name" value="TRNA(ILE)-LYSIDINE SYNTHASE-RELATED"/>
    <property type="match status" value="1"/>
</dbReference>
<dbReference type="SMART" id="SM00977">
    <property type="entry name" value="TilS_C"/>
    <property type="match status" value="1"/>
</dbReference>
<dbReference type="EC" id="6.3.4.19" evidence="8"/>
<accession>A0A0D7W5J0</accession>
<dbReference type="SUPFAM" id="SSF56037">
    <property type="entry name" value="PheT/TilS domain"/>
    <property type="match status" value="1"/>
</dbReference>
<evidence type="ECO:0000256" key="6">
    <source>
        <dbReference type="ARBA" id="ARBA00022840"/>
    </source>
</evidence>
<protein>
    <recommendedName>
        <fullName evidence="8">tRNA(Ile)-lysidine synthase</fullName>
        <ecNumber evidence="8">6.3.4.19</ecNumber>
    </recommendedName>
    <alternativeName>
        <fullName evidence="8">tRNA(Ile)-2-lysyl-cytidine synthase</fullName>
    </alternativeName>
    <alternativeName>
        <fullName evidence="8">tRNA(Ile)-lysidine synthetase</fullName>
    </alternativeName>
</protein>
<evidence type="ECO:0000256" key="4">
    <source>
        <dbReference type="ARBA" id="ARBA00022694"/>
    </source>
</evidence>
<dbReference type="OrthoDB" id="9807403at2"/>
<proteinExistence type="inferred from homology"/>
<dbReference type="GO" id="GO:0005524">
    <property type="term" value="F:ATP binding"/>
    <property type="evidence" value="ECO:0007669"/>
    <property type="project" value="UniProtKB-UniRule"/>
</dbReference>
<reference evidence="10 11" key="1">
    <citation type="journal article" date="2015" name="Antonie Van Leeuwenhoek">
        <title>Tamlana nanhaiensis sp. nov., isolated from surface seawater collected from the South China Sea.</title>
        <authorList>
            <person name="Liu X."/>
            <person name="Lai Q."/>
            <person name="Du Y."/>
            <person name="Li G."/>
            <person name="Sun F."/>
            <person name="Shao Z."/>
        </authorList>
    </citation>
    <scope>NUCLEOTIDE SEQUENCE [LARGE SCALE GENOMIC DNA]</scope>
    <source>
        <strain evidence="10 11">FHC16</strain>
    </source>
</reference>
<evidence type="ECO:0000256" key="7">
    <source>
        <dbReference type="ARBA" id="ARBA00048539"/>
    </source>
</evidence>
<keyword evidence="6 8" id="KW-0067">ATP-binding</keyword>
<feature type="domain" description="Lysidine-tRNA(Ile) synthetase C-terminal" evidence="9">
    <location>
        <begin position="365"/>
        <end position="437"/>
    </location>
</feature>
<dbReference type="Pfam" id="PF01171">
    <property type="entry name" value="ATP_bind_3"/>
    <property type="match status" value="1"/>
</dbReference>
<dbReference type="InterPro" id="IPR012094">
    <property type="entry name" value="tRNA_Ile_lys_synt"/>
</dbReference>
<evidence type="ECO:0000256" key="1">
    <source>
        <dbReference type="ARBA" id="ARBA00004496"/>
    </source>
</evidence>
<dbReference type="GO" id="GO:0032267">
    <property type="term" value="F:tRNA(Ile)-lysidine synthase activity"/>
    <property type="evidence" value="ECO:0007669"/>
    <property type="project" value="UniProtKB-EC"/>
</dbReference>
<dbReference type="InterPro" id="IPR012795">
    <property type="entry name" value="tRNA_Ile_lys_synt_N"/>
</dbReference>
<dbReference type="Pfam" id="PF11734">
    <property type="entry name" value="TilS_C"/>
    <property type="match status" value="1"/>
</dbReference>
<dbReference type="GO" id="GO:0005737">
    <property type="term" value="C:cytoplasm"/>
    <property type="evidence" value="ECO:0007669"/>
    <property type="project" value="UniProtKB-SubCell"/>
</dbReference>
<comment type="caution">
    <text evidence="10">The sequence shown here is derived from an EMBL/GenBank/DDBJ whole genome shotgun (WGS) entry which is preliminary data.</text>
</comment>
<dbReference type="Gene3D" id="3.40.50.620">
    <property type="entry name" value="HUPs"/>
    <property type="match status" value="1"/>
</dbReference>
<dbReference type="NCBIfam" id="TIGR02433">
    <property type="entry name" value="lysidine_TilS_C"/>
    <property type="match status" value="1"/>
</dbReference>
<dbReference type="GO" id="GO:0006400">
    <property type="term" value="P:tRNA modification"/>
    <property type="evidence" value="ECO:0007669"/>
    <property type="project" value="UniProtKB-UniRule"/>
</dbReference>
<evidence type="ECO:0000259" key="9">
    <source>
        <dbReference type="SMART" id="SM00977"/>
    </source>
</evidence>
<comment type="similarity">
    <text evidence="8">Belongs to the tRNA(Ile)-lysidine synthase family.</text>
</comment>
<dbReference type="STRING" id="1382798.PK35_09045"/>
<name>A0A0D7W5J0_9FLAO</name>
<gene>
    <name evidence="8" type="primary">tilS</name>
    <name evidence="10" type="ORF">PK35_09045</name>
</gene>
<keyword evidence="5 8" id="KW-0547">Nucleotide-binding</keyword>
<dbReference type="EMBL" id="JTDV01000005">
    <property type="protein sequence ID" value="KJD33097.1"/>
    <property type="molecule type" value="Genomic_DNA"/>
</dbReference>
<dbReference type="AlphaFoldDB" id="A0A0D7W5J0"/>
<dbReference type="InterPro" id="IPR011063">
    <property type="entry name" value="TilS/TtcA_N"/>
</dbReference>
<comment type="catalytic activity">
    <reaction evidence="7 8">
        <text>cytidine(34) in tRNA(Ile2) + L-lysine + ATP = lysidine(34) in tRNA(Ile2) + AMP + diphosphate + H(+)</text>
        <dbReference type="Rhea" id="RHEA:43744"/>
        <dbReference type="Rhea" id="RHEA-COMP:10625"/>
        <dbReference type="Rhea" id="RHEA-COMP:10670"/>
        <dbReference type="ChEBI" id="CHEBI:15378"/>
        <dbReference type="ChEBI" id="CHEBI:30616"/>
        <dbReference type="ChEBI" id="CHEBI:32551"/>
        <dbReference type="ChEBI" id="CHEBI:33019"/>
        <dbReference type="ChEBI" id="CHEBI:82748"/>
        <dbReference type="ChEBI" id="CHEBI:83665"/>
        <dbReference type="ChEBI" id="CHEBI:456215"/>
        <dbReference type="EC" id="6.3.4.19"/>
    </reaction>
</comment>
<organism evidence="10 11">
    <name type="scientific">Neotamlana nanhaiensis</name>
    <dbReference type="NCBI Taxonomy" id="1382798"/>
    <lineage>
        <taxon>Bacteria</taxon>
        <taxon>Pseudomonadati</taxon>
        <taxon>Bacteroidota</taxon>
        <taxon>Flavobacteriia</taxon>
        <taxon>Flavobacteriales</taxon>
        <taxon>Flavobacteriaceae</taxon>
        <taxon>Neotamlana</taxon>
    </lineage>
</organism>
<dbReference type="HAMAP" id="MF_01161">
    <property type="entry name" value="tRNA_Ile_lys_synt"/>
    <property type="match status" value="1"/>
</dbReference>
<dbReference type="CDD" id="cd01992">
    <property type="entry name" value="TilS_N"/>
    <property type="match status" value="1"/>
</dbReference>
<evidence type="ECO:0000256" key="5">
    <source>
        <dbReference type="ARBA" id="ARBA00022741"/>
    </source>
</evidence>
<comment type="domain">
    <text evidence="8">The N-terminal region contains the highly conserved SGGXDS motif, predicted to be a P-loop motif involved in ATP binding.</text>
</comment>
<comment type="function">
    <text evidence="8">Ligates lysine onto the cytidine present at position 34 of the AUA codon-specific tRNA(Ile) that contains the anticodon CAU, in an ATP-dependent manner. Cytidine is converted to lysidine, thus changing the amino acid specificity of the tRNA from methionine to isoleucine.</text>
</comment>
<dbReference type="Proteomes" id="UP000032361">
    <property type="component" value="Unassembled WGS sequence"/>
</dbReference>
<dbReference type="InterPro" id="IPR014729">
    <property type="entry name" value="Rossmann-like_a/b/a_fold"/>
</dbReference>
<dbReference type="RefSeq" id="WP_044626374.1">
    <property type="nucleotide sequence ID" value="NZ_JTDV01000005.1"/>
</dbReference>
<dbReference type="SUPFAM" id="SSF52402">
    <property type="entry name" value="Adenine nucleotide alpha hydrolases-like"/>
    <property type="match status" value="1"/>
</dbReference>
<evidence type="ECO:0000256" key="2">
    <source>
        <dbReference type="ARBA" id="ARBA00022490"/>
    </source>
</evidence>
<evidence type="ECO:0000256" key="3">
    <source>
        <dbReference type="ARBA" id="ARBA00022598"/>
    </source>
</evidence>
<keyword evidence="11" id="KW-1185">Reference proteome</keyword>
<evidence type="ECO:0000256" key="8">
    <source>
        <dbReference type="HAMAP-Rule" id="MF_01161"/>
    </source>
</evidence>
<dbReference type="PANTHER" id="PTHR43033:SF1">
    <property type="entry name" value="TRNA(ILE)-LYSIDINE SYNTHASE-RELATED"/>
    <property type="match status" value="1"/>
</dbReference>
<evidence type="ECO:0000313" key="10">
    <source>
        <dbReference type="EMBL" id="KJD33097.1"/>
    </source>
</evidence>
<evidence type="ECO:0000313" key="11">
    <source>
        <dbReference type="Proteomes" id="UP000032361"/>
    </source>
</evidence>
<keyword evidence="2 8" id="KW-0963">Cytoplasm</keyword>
<feature type="binding site" evidence="8">
    <location>
        <begin position="27"/>
        <end position="32"/>
    </location>
    <ligand>
        <name>ATP</name>
        <dbReference type="ChEBI" id="CHEBI:30616"/>
    </ligand>
</feature>
<dbReference type="PATRIC" id="fig|1382798.3.peg.3157"/>
<keyword evidence="4 8" id="KW-0819">tRNA processing</keyword>
<sequence length="442" mass="51147">MTQEAFKKHITQNLNFLTESKLIIAISGGIDSVVLTYLCHKIGLNIALAHCNFNLRADESDGDEAFVEQLAESLGLEVFVQNFDTELYSKEHKRSVQMAARELRYNWFEELSSQLQFDYILTAHHADDNLETFLINFTRGTGLEGLTGIPEVNGKFVRPLLPFSSEDIVNYASSNRVKWRDDSSNKSVKYLRNKLRHEVIPILKDINPSLLQSFQSTLNNLQDSSQIVNDKMDEFLNKTIENISDNEVRFKISEFKKMSNPKAYLFEALKEFGFTEWHDVENLLDAQPGKQVFSNEFRLIKDRDYLLLTKNEVETFSEVVISDIQDPVETPFGVLNFEEVQSNPSDLKSENHFIFVDKDQLEFPLSIRKKAEGDVFYPIGMQGKKKLSKYFKDEKFSLLEKENTWLLCSGEAIVWIINRRADNRFKVTENTKNILKIELMSR</sequence>
<dbReference type="InterPro" id="IPR012796">
    <property type="entry name" value="Lysidine-tRNA-synth_C"/>
</dbReference>
<dbReference type="NCBIfam" id="TIGR02432">
    <property type="entry name" value="lysidine_TilS_N"/>
    <property type="match status" value="1"/>
</dbReference>
<comment type="subcellular location">
    <subcellularLocation>
        <location evidence="1 8">Cytoplasm</location>
    </subcellularLocation>
</comment>
<keyword evidence="3 8" id="KW-0436">Ligase</keyword>